<dbReference type="RefSeq" id="WP_073006895.1">
    <property type="nucleotide sequence ID" value="NZ_FQZO01000003.1"/>
</dbReference>
<evidence type="ECO:0000313" key="2">
    <source>
        <dbReference type="EMBL" id="SHJ19547.1"/>
    </source>
</evidence>
<dbReference type="InterPro" id="IPR021778">
    <property type="entry name" value="Se/S_carrier-like"/>
</dbReference>
<evidence type="ECO:0000259" key="1">
    <source>
        <dbReference type="Pfam" id="PF11823"/>
    </source>
</evidence>
<proteinExistence type="predicted"/>
<evidence type="ECO:0000313" key="3">
    <source>
        <dbReference type="Proteomes" id="UP000184080"/>
    </source>
</evidence>
<dbReference type="OrthoDB" id="3192849at2"/>
<accession>A0A1M6HBE9</accession>
<feature type="domain" description="Putative Se/S carrier protein-like" evidence="1">
    <location>
        <begin position="2"/>
        <end position="50"/>
    </location>
</feature>
<dbReference type="Pfam" id="PF11823">
    <property type="entry name" value="Se_S_carrier"/>
    <property type="match status" value="1"/>
</dbReference>
<dbReference type="Proteomes" id="UP000184080">
    <property type="component" value="Unassembled WGS sequence"/>
</dbReference>
<dbReference type="EMBL" id="FQZO01000003">
    <property type="protein sequence ID" value="SHJ19547.1"/>
    <property type="molecule type" value="Genomic_DNA"/>
</dbReference>
<sequence>MEYIAVFFTHSGALKYNKFLKGKNISSQLMPVPRKLSSNCGIGVKFNYISDISTIISEDIEKLFSIDHEESKLIYACD</sequence>
<dbReference type="STRING" id="1121298.SAMN05444401_2458"/>
<gene>
    <name evidence="2" type="ORF">SAMN05444401_2458</name>
</gene>
<name>A0A1M6HBE9_9CLOT</name>
<keyword evidence="3" id="KW-1185">Reference proteome</keyword>
<protein>
    <recommendedName>
        <fullName evidence="1">Putative Se/S carrier protein-like domain-containing protein</fullName>
    </recommendedName>
</protein>
<organism evidence="2 3">
    <name type="scientific">Clostridium amylolyticum</name>
    <dbReference type="NCBI Taxonomy" id="1121298"/>
    <lineage>
        <taxon>Bacteria</taxon>
        <taxon>Bacillati</taxon>
        <taxon>Bacillota</taxon>
        <taxon>Clostridia</taxon>
        <taxon>Eubacteriales</taxon>
        <taxon>Clostridiaceae</taxon>
        <taxon>Clostridium</taxon>
    </lineage>
</organism>
<reference evidence="2 3" key="1">
    <citation type="submission" date="2016-11" db="EMBL/GenBank/DDBJ databases">
        <authorList>
            <person name="Jaros S."/>
            <person name="Januszkiewicz K."/>
            <person name="Wedrychowicz H."/>
        </authorList>
    </citation>
    <scope>NUCLEOTIDE SEQUENCE [LARGE SCALE GENOMIC DNA]</scope>
    <source>
        <strain evidence="2 3">DSM 21864</strain>
    </source>
</reference>
<dbReference type="AlphaFoldDB" id="A0A1M6HBE9"/>